<dbReference type="Proteomes" id="UP001501207">
    <property type="component" value="Unassembled WGS sequence"/>
</dbReference>
<protein>
    <submittedName>
        <fullName evidence="8">TonB-dependent receptor</fullName>
    </submittedName>
</protein>
<evidence type="ECO:0000259" key="6">
    <source>
        <dbReference type="Pfam" id="PF07660"/>
    </source>
</evidence>
<accession>A0ABP8FJV7</accession>
<feature type="domain" description="Secretin/TonB short N-terminal" evidence="6">
    <location>
        <begin position="69"/>
        <end position="120"/>
    </location>
</feature>
<dbReference type="EMBL" id="BAABFN010000002">
    <property type="protein sequence ID" value="GAA4305499.1"/>
    <property type="molecule type" value="Genomic_DNA"/>
</dbReference>
<keyword evidence="4" id="KW-1134">Transmembrane beta strand</keyword>
<dbReference type="InterPro" id="IPR037066">
    <property type="entry name" value="Plug_dom_sf"/>
</dbReference>
<evidence type="ECO:0000256" key="2">
    <source>
        <dbReference type="ARBA" id="ARBA00023136"/>
    </source>
</evidence>
<evidence type="ECO:0000256" key="5">
    <source>
        <dbReference type="SAM" id="Phobius"/>
    </source>
</evidence>
<evidence type="ECO:0000256" key="3">
    <source>
        <dbReference type="ARBA" id="ARBA00023237"/>
    </source>
</evidence>
<feature type="transmembrane region" description="Helical" evidence="5">
    <location>
        <begin position="21"/>
        <end position="39"/>
    </location>
</feature>
<dbReference type="InterPro" id="IPR023997">
    <property type="entry name" value="TonB-dep_OMP_SusC/RagA_CS"/>
</dbReference>
<dbReference type="Gene3D" id="2.170.130.10">
    <property type="entry name" value="TonB-dependent receptor, plug domain"/>
    <property type="match status" value="1"/>
</dbReference>
<keyword evidence="4 5" id="KW-0812">Transmembrane</keyword>
<dbReference type="NCBIfam" id="TIGR04056">
    <property type="entry name" value="OMP_RagA_SusC"/>
    <property type="match status" value="1"/>
</dbReference>
<dbReference type="PROSITE" id="PS00018">
    <property type="entry name" value="EF_HAND_1"/>
    <property type="match status" value="1"/>
</dbReference>
<keyword evidence="3 4" id="KW-0998">Cell outer membrane</keyword>
<dbReference type="Gene3D" id="2.60.40.1120">
    <property type="entry name" value="Carboxypeptidase-like, regulatory domain"/>
    <property type="match status" value="1"/>
</dbReference>
<dbReference type="Pfam" id="PF07660">
    <property type="entry name" value="STN"/>
    <property type="match status" value="1"/>
</dbReference>
<comment type="similarity">
    <text evidence="4">Belongs to the TonB-dependent receptor family.</text>
</comment>
<dbReference type="InterPro" id="IPR011662">
    <property type="entry name" value="Secretin/TonB_short_N"/>
</dbReference>
<dbReference type="Pfam" id="PF07715">
    <property type="entry name" value="Plug"/>
    <property type="match status" value="1"/>
</dbReference>
<dbReference type="InterPro" id="IPR039426">
    <property type="entry name" value="TonB-dep_rcpt-like"/>
</dbReference>
<dbReference type="SUPFAM" id="SSF56935">
    <property type="entry name" value="Porins"/>
    <property type="match status" value="1"/>
</dbReference>
<dbReference type="RefSeq" id="WP_344976658.1">
    <property type="nucleotide sequence ID" value="NZ_BAABFN010000002.1"/>
</dbReference>
<evidence type="ECO:0000256" key="4">
    <source>
        <dbReference type="PROSITE-ProRule" id="PRU01360"/>
    </source>
</evidence>
<proteinExistence type="inferred from homology"/>
<keyword evidence="2 4" id="KW-0472">Membrane</keyword>
<sequence>MKKSEFGQPLRGRALIPKLFLFMKISIPLLLIPFLQISAHSYSQERFTLQFEKVDAGKVFTRMQKQSSYRFFYLKEDIQKLGKVSLNVRDATLPEIMQTMLHQQLSYKIVGDNMVVISPQDRLDDQHEVSGLITDTEGNPLPGVTVKIKGQQLGIVTDERGEFRLVVPDDAILEVSYIGYAPLEIPVNGRKQIRIRLKPAKSGLNEVIVVGYGTQRKGEVTSAVSQVSGDDIRATPATALQNALSGKLPGLFTQQRSGQPGAGSAAGIYIRGIATFTSASKEPLVLVDDVEYTLNQLFLIDANEVESVSILKDAAATAIYGIKGANGVILVTTRRGKIGKPTIHFKSQLSVQTPVHRLKTLDAYQTALLENEALMNDGLEPKFTDQDLELFRNHQDPYGHPDINWNDVLFKKNALITNNNLDISGGGERVRYFITLGHMWQDGFLRQLPYKGNDPEGGKSAADVNNNYYMKRYKFRSNLDIKATNTLSFQLDIAGTYEEENEPEANAGAMQHIYEMEYLNPYIYPIYNPDGSFGWGNSTWGEPRDYNNIAGHIALGGYRRYMDDFLNVHLSGTQTLDDLTPGLSLKGVASYSVENKATRSLTRGQNFPSYYYNPADDSYTPKDPDIARIFPYSLGYTKSRDGFPRRRINVQGAVNYQRSFGPHNVSGLLLFNQTSDLIMSNPPVNFRGYTFRMGYNFRDRYLLQLSGAYNGSSRFVTQNRYNLFPAVSLGYNLAREPFFKKILPFVDGFKIRGSYGWVGNDDIGLAGDVYLYEDSYVRAGAYSFGETHNNISGIEESAQGNYDVTWETERKADIGLDFSLFEGKLSGSFDYFDNYRYDILTKRNTVPMYFGVTQANLPFVNIGKVANKGYEVDISYRDRIGKVGIDVSGNFSYAKNKILYQDEPPARYPWQKGTGRPIGTALQYVWTGTFYQDQKDIDTSAMPTGSADAIKPGWLKYKDLNGDGIVNVYDMAYVGNPNLPNTNIGLTLGVSYHGFSLSVLLQAALHFDVYTGFDLAVPIDKAVPQPIHLGRWTPETAATATFPALTNNFVGTYMNPNGNPSTFWSVSGDYLRFRSAQLAYQFPASLVKKVGLQSAQVFVNGYDLFTWSKMLKKYQFDPEVKEGSDHFVYPTERIVNFGLDLTF</sequence>
<dbReference type="InterPro" id="IPR023996">
    <property type="entry name" value="TonB-dep_OMP_SusC/RagA"/>
</dbReference>
<dbReference type="InterPro" id="IPR008969">
    <property type="entry name" value="CarboxyPept-like_regulatory"/>
</dbReference>
<dbReference type="SUPFAM" id="SSF49464">
    <property type="entry name" value="Carboxypeptidase regulatory domain-like"/>
    <property type="match status" value="1"/>
</dbReference>
<dbReference type="InterPro" id="IPR018247">
    <property type="entry name" value="EF_Hand_1_Ca_BS"/>
</dbReference>
<keyword evidence="9" id="KW-1185">Reference proteome</keyword>
<keyword evidence="5" id="KW-1133">Transmembrane helix</keyword>
<evidence type="ECO:0000259" key="7">
    <source>
        <dbReference type="Pfam" id="PF07715"/>
    </source>
</evidence>
<dbReference type="PROSITE" id="PS52016">
    <property type="entry name" value="TONB_DEPENDENT_REC_3"/>
    <property type="match status" value="1"/>
</dbReference>
<gene>
    <name evidence="8" type="ORF">GCM10023143_10790</name>
</gene>
<comment type="subcellular location">
    <subcellularLocation>
        <location evidence="4">Cell outer membrane</location>
        <topology evidence="4">Multi-pass membrane protein</topology>
    </subcellularLocation>
</comment>
<keyword evidence="1 4" id="KW-0813">Transport</keyword>
<organism evidence="8 9">
    <name type="scientific">Compostibacter hankyongensis</name>
    <dbReference type="NCBI Taxonomy" id="1007089"/>
    <lineage>
        <taxon>Bacteria</taxon>
        <taxon>Pseudomonadati</taxon>
        <taxon>Bacteroidota</taxon>
        <taxon>Chitinophagia</taxon>
        <taxon>Chitinophagales</taxon>
        <taxon>Chitinophagaceae</taxon>
        <taxon>Compostibacter</taxon>
    </lineage>
</organism>
<comment type="caution">
    <text evidence="8">The sequence shown here is derived from an EMBL/GenBank/DDBJ whole genome shotgun (WGS) entry which is preliminary data.</text>
</comment>
<feature type="domain" description="TonB-dependent receptor plug" evidence="7">
    <location>
        <begin position="218"/>
        <end position="328"/>
    </location>
</feature>
<evidence type="ECO:0000313" key="8">
    <source>
        <dbReference type="EMBL" id="GAA4305499.1"/>
    </source>
</evidence>
<dbReference type="InterPro" id="IPR012910">
    <property type="entry name" value="Plug_dom"/>
</dbReference>
<evidence type="ECO:0000313" key="9">
    <source>
        <dbReference type="Proteomes" id="UP001501207"/>
    </source>
</evidence>
<dbReference type="NCBIfam" id="TIGR04057">
    <property type="entry name" value="SusC_RagA_signa"/>
    <property type="match status" value="1"/>
</dbReference>
<evidence type="ECO:0000256" key="1">
    <source>
        <dbReference type="ARBA" id="ARBA00022448"/>
    </source>
</evidence>
<reference evidence="9" key="1">
    <citation type="journal article" date="2019" name="Int. J. Syst. Evol. Microbiol.">
        <title>The Global Catalogue of Microorganisms (GCM) 10K type strain sequencing project: providing services to taxonomists for standard genome sequencing and annotation.</title>
        <authorList>
            <consortium name="The Broad Institute Genomics Platform"/>
            <consortium name="The Broad Institute Genome Sequencing Center for Infectious Disease"/>
            <person name="Wu L."/>
            <person name="Ma J."/>
        </authorList>
    </citation>
    <scope>NUCLEOTIDE SEQUENCE [LARGE SCALE GENOMIC DNA]</scope>
    <source>
        <strain evidence="9">JCM 17664</strain>
    </source>
</reference>
<name>A0ABP8FJV7_9BACT</name>
<dbReference type="Pfam" id="PF13715">
    <property type="entry name" value="CarbopepD_reg_2"/>
    <property type="match status" value="1"/>
</dbReference>
<keyword evidence="8" id="KW-0675">Receptor</keyword>